<sequence length="438" mass="47189">MAALAPISTPARQPFGVLNDSKIRSLQSMKNRQNAITPNSAPCLKRRAESPEGGSDSENIDPNILHSMNKRKRAAFDDDVSVAKAQRFSLNVNAAAPSTKCRLDTGVPTTPRLDTFITKSTPATAPAAGRSPTRKRSSSGLLQTRKRFNPPAFAHSTHQSPALSISAALNGTKKSRLQSQARKTQIQTQIRTQSRARARAPTTKTIEESKPSSWFFDIFEESQETQEYRMNEWTMTQSATGLDISDDESKSKAAKSLDRGKENVDPNELPSAPMTRSMAAAAAVAAATDSLITDDSQDERKPLADLNPAKYYAEGLDATSVVLVHDDTPQQATEAEAEVESEKVDSVAKNGVSLSSTAKVIESLQVPSINEILGAIGSNKFDFKAATSKQMAETNAGAEIEIWESESAKDENEKPDPNSVPGSPASVGDQNVFALQEL</sequence>
<dbReference type="HOGENOM" id="CLU_055842_0_0_1"/>
<dbReference type="GeneID" id="20308026"/>
<dbReference type="STRING" id="858893.H6BWJ6"/>
<evidence type="ECO:0000256" key="1">
    <source>
        <dbReference type="SAM" id="MobiDB-lite"/>
    </source>
</evidence>
<dbReference type="VEuPathDB" id="FungiDB:HMPREF1120_03387"/>
<dbReference type="AlphaFoldDB" id="H6BWJ6"/>
<dbReference type="InParanoid" id="H6BWJ6"/>
<feature type="compositionally biased region" description="Basic and acidic residues" evidence="1">
    <location>
        <begin position="406"/>
        <end position="416"/>
    </location>
</feature>
<name>H6BWJ6_EXODN</name>
<reference evidence="2" key="1">
    <citation type="submission" date="2011-07" db="EMBL/GenBank/DDBJ databases">
        <title>The Genome Sequence of Exophiala (Wangiella) dermatitidis NIH/UT8656.</title>
        <authorList>
            <consortium name="The Broad Institute Genome Sequencing Platform"/>
            <person name="Cuomo C."/>
            <person name="Wang Z."/>
            <person name="Hunicke-Smith S."/>
            <person name="Szanislo P.J."/>
            <person name="Earl A."/>
            <person name="Young S.K."/>
            <person name="Zeng Q."/>
            <person name="Gargeya S."/>
            <person name="Fitzgerald M."/>
            <person name="Haas B."/>
            <person name="Abouelleil A."/>
            <person name="Alvarado L."/>
            <person name="Arachchi H.M."/>
            <person name="Berlin A."/>
            <person name="Brown A."/>
            <person name="Chapman S.B."/>
            <person name="Chen Z."/>
            <person name="Dunbar C."/>
            <person name="Freedman E."/>
            <person name="Gearin G."/>
            <person name="Gellesch M."/>
            <person name="Goldberg J."/>
            <person name="Griggs A."/>
            <person name="Gujja S."/>
            <person name="Heiman D."/>
            <person name="Howarth C."/>
            <person name="Larson L."/>
            <person name="Lui A."/>
            <person name="MacDonald P.J.P."/>
            <person name="Montmayeur A."/>
            <person name="Murphy C."/>
            <person name="Neiman D."/>
            <person name="Pearson M."/>
            <person name="Priest M."/>
            <person name="Roberts A."/>
            <person name="Saif S."/>
            <person name="Shea T."/>
            <person name="Shenoy N."/>
            <person name="Sisk P."/>
            <person name="Stolte C."/>
            <person name="Sykes S."/>
            <person name="Wortman J."/>
            <person name="Nusbaum C."/>
            <person name="Birren B."/>
        </authorList>
    </citation>
    <scope>NUCLEOTIDE SEQUENCE</scope>
    <source>
        <strain evidence="2">NIH/UT8656</strain>
    </source>
</reference>
<keyword evidence="3" id="KW-1185">Reference proteome</keyword>
<evidence type="ECO:0000313" key="2">
    <source>
        <dbReference type="EMBL" id="EHY55242.1"/>
    </source>
</evidence>
<organism evidence="2 3">
    <name type="scientific">Exophiala dermatitidis (strain ATCC 34100 / CBS 525.76 / NIH/UT8656)</name>
    <name type="common">Black yeast</name>
    <name type="synonym">Wangiella dermatitidis</name>
    <dbReference type="NCBI Taxonomy" id="858893"/>
    <lineage>
        <taxon>Eukaryota</taxon>
        <taxon>Fungi</taxon>
        <taxon>Dikarya</taxon>
        <taxon>Ascomycota</taxon>
        <taxon>Pezizomycotina</taxon>
        <taxon>Eurotiomycetes</taxon>
        <taxon>Chaetothyriomycetidae</taxon>
        <taxon>Chaetothyriales</taxon>
        <taxon>Herpotrichiellaceae</taxon>
        <taxon>Exophiala</taxon>
    </lineage>
</organism>
<feature type="region of interest" description="Disordered" evidence="1">
    <location>
        <begin position="404"/>
        <end position="438"/>
    </location>
</feature>
<dbReference type="OrthoDB" id="425602at2759"/>
<dbReference type="Proteomes" id="UP000007304">
    <property type="component" value="Unassembled WGS sequence"/>
</dbReference>
<feature type="compositionally biased region" description="Polar residues" evidence="1">
    <location>
        <begin position="28"/>
        <end position="40"/>
    </location>
</feature>
<gene>
    <name evidence="2" type="ORF">HMPREF1120_03387</name>
</gene>
<feature type="region of interest" description="Disordered" evidence="1">
    <location>
        <begin position="173"/>
        <end position="207"/>
    </location>
</feature>
<dbReference type="eggNOG" id="ENOG502SC0Q">
    <property type="taxonomic scope" value="Eukaryota"/>
</dbReference>
<feature type="compositionally biased region" description="Basic and acidic residues" evidence="1">
    <location>
        <begin position="247"/>
        <end position="264"/>
    </location>
</feature>
<feature type="region of interest" description="Disordered" evidence="1">
    <location>
        <begin position="239"/>
        <end position="272"/>
    </location>
</feature>
<proteinExistence type="predicted"/>
<evidence type="ECO:0000313" key="3">
    <source>
        <dbReference type="Proteomes" id="UP000007304"/>
    </source>
</evidence>
<protein>
    <submittedName>
        <fullName evidence="2">Uncharacterized protein</fullName>
    </submittedName>
</protein>
<accession>H6BWJ6</accession>
<dbReference type="EMBL" id="JH226132">
    <property type="protein sequence ID" value="EHY55242.1"/>
    <property type="molecule type" value="Genomic_DNA"/>
</dbReference>
<feature type="region of interest" description="Disordered" evidence="1">
    <location>
        <begin position="120"/>
        <end position="143"/>
    </location>
</feature>
<dbReference type="OMA" id="WESGSAH"/>
<feature type="region of interest" description="Disordered" evidence="1">
    <location>
        <begin position="28"/>
        <end position="66"/>
    </location>
</feature>
<dbReference type="RefSeq" id="XP_009155703.1">
    <property type="nucleotide sequence ID" value="XM_009157455.1"/>
</dbReference>
<feature type="compositionally biased region" description="Low complexity" evidence="1">
    <location>
        <begin position="180"/>
        <end position="195"/>
    </location>
</feature>